<dbReference type="Proteomes" id="UP000242972">
    <property type="component" value="Unassembled WGS sequence"/>
</dbReference>
<feature type="transmembrane region" description="Helical" evidence="6">
    <location>
        <begin position="51"/>
        <end position="71"/>
    </location>
</feature>
<feature type="transmembrane region" description="Helical" evidence="6">
    <location>
        <begin position="148"/>
        <end position="172"/>
    </location>
</feature>
<dbReference type="PANTHER" id="PTHR43427:SF12">
    <property type="entry name" value="CHLORIDE TRANSPORTER"/>
    <property type="match status" value="1"/>
</dbReference>
<dbReference type="InterPro" id="IPR001807">
    <property type="entry name" value="ClC"/>
</dbReference>
<reference evidence="7 8" key="1">
    <citation type="journal article" date="2014" name="BMC Genomics">
        <title>Comparison of environmental and isolate Sulfobacillus genomes reveals diverse carbon, sulfur, nitrogen, and hydrogen metabolisms.</title>
        <authorList>
            <person name="Justice N.B."/>
            <person name="Norman A."/>
            <person name="Brown C.T."/>
            <person name="Singh A."/>
            <person name="Thomas B.C."/>
            <person name="Banfield J.F."/>
        </authorList>
    </citation>
    <scope>NUCLEOTIDE SEQUENCE [LARGE SCALE GENOMIC DNA]</scope>
    <source>
        <strain evidence="7">AMDSBA4</strain>
    </source>
</reference>
<keyword evidence="3 6" id="KW-1133">Transmembrane helix</keyword>
<sequence length="455" mass="47948">MRRFWEPLLMGRQLLLWLVIGSLTGGLVGVVVTYFLKLLFWSINATSSWPLWAFGLALPGGGLITGLLIYYGAPDAAGHGTEAVIRAVHQHAGKINWKVAPIKAIATITTIAAGGAAGKEGPSAQIGAAVASAVADLLRFSAQQRQKIVICGIGAGFAAVFGTPVAGAVLGIEVLAMGDLWYEMLLPSFAAAVMAYEVAHGLGLTWTYARAAEFLPFSLGLFGRLVVLGIASGLAAYLLVLMMEGLHHGMDSLREKRRWWPPIFPVLAGILLFLLFVVVGRAPGGLSLGLLNQALSGHTVGDFMWWWKIVFVAITLGLGMSGGIITPLFVIGATLGSALSGPLGLPLADGAAIGMMAVTAAGANAPIAAIFMGMEIFGSRLGPDFLIAAVPAFIMIGNHSVYPSQRVRLQKSPWVPISIGVALEDTPDHPLPPPWIRRRQKHTSADSQRPPASMS</sequence>
<dbReference type="EMBL" id="PXYW01000040">
    <property type="protein sequence ID" value="PSR32478.1"/>
    <property type="molecule type" value="Genomic_DNA"/>
</dbReference>
<feature type="transmembrane region" description="Helical" evidence="6">
    <location>
        <begin position="385"/>
        <end position="402"/>
    </location>
</feature>
<feature type="transmembrane region" description="Helical" evidence="6">
    <location>
        <begin position="263"/>
        <end position="284"/>
    </location>
</feature>
<feature type="transmembrane region" description="Helical" evidence="6">
    <location>
        <begin position="14"/>
        <end position="36"/>
    </location>
</feature>
<evidence type="ECO:0000256" key="2">
    <source>
        <dbReference type="ARBA" id="ARBA00022692"/>
    </source>
</evidence>
<dbReference type="InterPro" id="IPR050368">
    <property type="entry name" value="ClC-type_chloride_channel"/>
</dbReference>
<comment type="caution">
    <text evidence="7">The sequence shown here is derived from an EMBL/GenBank/DDBJ whole genome shotgun (WGS) entry which is preliminary data.</text>
</comment>
<protein>
    <submittedName>
        <fullName evidence="7">Chloride channel protein</fullName>
    </submittedName>
</protein>
<evidence type="ECO:0000256" key="1">
    <source>
        <dbReference type="ARBA" id="ARBA00004141"/>
    </source>
</evidence>
<accession>A0A2T2XDC9</accession>
<keyword evidence="4 6" id="KW-0472">Membrane</keyword>
<evidence type="ECO:0000256" key="5">
    <source>
        <dbReference type="SAM" id="MobiDB-lite"/>
    </source>
</evidence>
<dbReference type="Gene3D" id="1.10.3080.10">
    <property type="entry name" value="Clc chloride channel"/>
    <property type="match status" value="1"/>
</dbReference>
<gene>
    <name evidence="7" type="ORF">C7B46_14245</name>
</gene>
<evidence type="ECO:0000256" key="4">
    <source>
        <dbReference type="ARBA" id="ARBA00023136"/>
    </source>
</evidence>
<dbReference type="GO" id="GO:0015108">
    <property type="term" value="F:chloride transmembrane transporter activity"/>
    <property type="evidence" value="ECO:0007669"/>
    <property type="project" value="InterPro"/>
</dbReference>
<comment type="subcellular location">
    <subcellularLocation>
        <location evidence="1">Membrane</location>
        <topology evidence="1">Multi-pass membrane protein</topology>
    </subcellularLocation>
</comment>
<name>A0A2T2XDC9_9FIRM</name>
<dbReference type="PANTHER" id="PTHR43427">
    <property type="entry name" value="CHLORIDE CHANNEL PROTEIN CLC-E"/>
    <property type="match status" value="1"/>
</dbReference>
<feature type="transmembrane region" description="Helical" evidence="6">
    <location>
        <begin position="221"/>
        <end position="243"/>
    </location>
</feature>
<dbReference type="AlphaFoldDB" id="A0A2T2XDC9"/>
<feature type="transmembrane region" description="Helical" evidence="6">
    <location>
        <begin position="351"/>
        <end position="373"/>
    </location>
</feature>
<feature type="transmembrane region" description="Helical" evidence="6">
    <location>
        <begin position="305"/>
        <end position="331"/>
    </location>
</feature>
<dbReference type="InterPro" id="IPR014743">
    <property type="entry name" value="Cl-channel_core"/>
</dbReference>
<dbReference type="PRINTS" id="PR00762">
    <property type="entry name" value="CLCHANNEL"/>
</dbReference>
<feature type="transmembrane region" description="Helical" evidence="6">
    <location>
        <begin position="184"/>
        <end position="209"/>
    </location>
</feature>
<keyword evidence="2 6" id="KW-0812">Transmembrane</keyword>
<dbReference type="SUPFAM" id="SSF81340">
    <property type="entry name" value="Clc chloride channel"/>
    <property type="match status" value="1"/>
</dbReference>
<proteinExistence type="predicted"/>
<dbReference type="Pfam" id="PF00654">
    <property type="entry name" value="Voltage_CLC"/>
    <property type="match status" value="1"/>
</dbReference>
<feature type="region of interest" description="Disordered" evidence="5">
    <location>
        <begin position="425"/>
        <end position="455"/>
    </location>
</feature>
<evidence type="ECO:0000313" key="7">
    <source>
        <dbReference type="EMBL" id="PSR32478.1"/>
    </source>
</evidence>
<dbReference type="GO" id="GO:0016020">
    <property type="term" value="C:membrane"/>
    <property type="evidence" value="ECO:0007669"/>
    <property type="project" value="UniProtKB-SubCell"/>
</dbReference>
<evidence type="ECO:0000256" key="3">
    <source>
        <dbReference type="ARBA" id="ARBA00022989"/>
    </source>
</evidence>
<organism evidence="7 8">
    <name type="scientific">Sulfobacillus benefaciens</name>
    <dbReference type="NCBI Taxonomy" id="453960"/>
    <lineage>
        <taxon>Bacteria</taxon>
        <taxon>Bacillati</taxon>
        <taxon>Bacillota</taxon>
        <taxon>Clostridia</taxon>
        <taxon>Eubacteriales</taxon>
        <taxon>Clostridiales Family XVII. Incertae Sedis</taxon>
        <taxon>Sulfobacillus</taxon>
    </lineage>
</organism>
<evidence type="ECO:0000313" key="8">
    <source>
        <dbReference type="Proteomes" id="UP000242972"/>
    </source>
</evidence>
<evidence type="ECO:0000256" key="6">
    <source>
        <dbReference type="SAM" id="Phobius"/>
    </source>
</evidence>